<comment type="similarity">
    <text evidence="1">Belongs to the YciI family.</text>
</comment>
<protein>
    <submittedName>
        <fullName evidence="3">YciI family protein</fullName>
    </submittedName>
</protein>
<dbReference type="RefSeq" id="WP_194214129.1">
    <property type="nucleotide sequence ID" value="NZ_CP061205.1"/>
</dbReference>
<gene>
    <name evidence="3" type="ORF">ACFOKA_09740</name>
</gene>
<reference evidence="4" key="1">
    <citation type="journal article" date="2019" name="Int. J. Syst. Evol. Microbiol.">
        <title>The Global Catalogue of Microorganisms (GCM) 10K type strain sequencing project: providing services to taxonomists for standard genome sequencing and annotation.</title>
        <authorList>
            <consortium name="The Broad Institute Genomics Platform"/>
            <consortium name="The Broad Institute Genome Sequencing Center for Infectious Disease"/>
            <person name="Wu L."/>
            <person name="Ma J."/>
        </authorList>
    </citation>
    <scope>NUCLEOTIDE SEQUENCE [LARGE SCALE GENOMIC DNA]</scope>
    <source>
        <strain evidence="4">KCTC 62164</strain>
    </source>
</reference>
<keyword evidence="4" id="KW-1185">Reference proteome</keyword>
<dbReference type="Pfam" id="PF03795">
    <property type="entry name" value="YCII"/>
    <property type="match status" value="1"/>
</dbReference>
<evidence type="ECO:0000313" key="4">
    <source>
        <dbReference type="Proteomes" id="UP001595444"/>
    </source>
</evidence>
<evidence type="ECO:0000256" key="1">
    <source>
        <dbReference type="ARBA" id="ARBA00007689"/>
    </source>
</evidence>
<comment type="caution">
    <text evidence="3">The sequence shown here is derived from an EMBL/GenBank/DDBJ whole genome shotgun (WGS) entry which is preliminary data.</text>
</comment>
<organism evidence="3 4">
    <name type="scientific">Kordiimonas pumila</name>
    <dbReference type="NCBI Taxonomy" id="2161677"/>
    <lineage>
        <taxon>Bacteria</taxon>
        <taxon>Pseudomonadati</taxon>
        <taxon>Pseudomonadota</taxon>
        <taxon>Alphaproteobacteria</taxon>
        <taxon>Kordiimonadales</taxon>
        <taxon>Kordiimonadaceae</taxon>
        <taxon>Kordiimonas</taxon>
    </lineage>
</organism>
<dbReference type="Gene3D" id="3.30.70.1060">
    <property type="entry name" value="Dimeric alpha+beta barrel"/>
    <property type="match status" value="1"/>
</dbReference>
<name>A0ABV7D645_9PROT</name>
<sequence>MIFAITAYDKPDSLDLRLKTRAAHLDYLQSAGDRLKVAGPILTAGEDPKPIGSIVVIDAASEAAVKLFAENDPYAQAGLFQSVDIRPWNPAVGVWSKQG</sequence>
<dbReference type="PANTHER" id="PTHR33606">
    <property type="entry name" value="PROTEIN YCII"/>
    <property type="match status" value="1"/>
</dbReference>
<dbReference type="InterPro" id="IPR051807">
    <property type="entry name" value="Sec-metab_biosynth-assoc"/>
</dbReference>
<dbReference type="EMBL" id="JBHRSL010000010">
    <property type="protein sequence ID" value="MFC3052184.1"/>
    <property type="molecule type" value="Genomic_DNA"/>
</dbReference>
<dbReference type="PANTHER" id="PTHR33606:SF3">
    <property type="entry name" value="PROTEIN YCII"/>
    <property type="match status" value="1"/>
</dbReference>
<dbReference type="SUPFAM" id="SSF54909">
    <property type="entry name" value="Dimeric alpha+beta barrel"/>
    <property type="match status" value="1"/>
</dbReference>
<dbReference type="InterPro" id="IPR011008">
    <property type="entry name" value="Dimeric_a/b-barrel"/>
</dbReference>
<accession>A0ABV7D645</accession>
<evidence type="ECO:0000259" key="2">
    <source>
        <dbReference type="Pfam" id="PF03795"/>
    </source>
</evidence>
<dbReference type="InterPro" id="IPR005545">
    <property type="entry name" value="YCII"/>
</dbReference>
<feature type="domain" description="YCII-related" evidence="2">
    <location>
        <begin position="1"/>
        <end position="89"/>
    </location>
</feature>
<proteinExistence type="inferred from homology"/>
<evidence type="ECO:0000313" key="3">
    <source>
        <dbReference type="EMBL" id="MFC3052184.1"/>
    </source>
</evidence>
<dbReference type="Proteomes" id="UP001595444">
    <property type="component" value="Unassembled WGS sequence"/>
</dbReference>